<sequence length="336" mass="36209">MRCEVEQLGQYLARGLAPCYLISGEEPLRIEEGGDAIRAAARAAGYDERLVYTVESGFNWNELFASTRSLSLFATRRLLELRIPTGRPGEAGAKVLTALAAQPPPDTLLLVITGKLEKAARESHWAKALEASGVAISVHEFGAQRLPAWIGARLTARGLQAEPGVIELLAYHMEGNLLACAQEIDRLLLVHGAGATLRVADLQASLVDNARFSVYGLVDACLAGGAAAAARMLRHLRAEGVEPILVLWALARELRGMAQLARELSMGRPESAVLSRVWASRRGPVTGALRRVRPGQWLGMLRAAARIDRVLKGRAAGEVWHELETLSLALSGVRVA</sequence>
<dbReference type="AlphaFoldDB" id="A0A1F6TDI3"/>
<dbReference type="InterPro" id="IPR027417">
    <property type="entry name" value="P-loop_NTPase"/>
</dbReference>
<protein>
    <recommendedName>
        <fullName evidence="2">DNA polymerase III subunit delta</fullName>
        <ecNumber evidence="1">2.7.7.7</ecNumber>
    </recommendedName>
</protein>
<evidence type="ECO:0000259" key="10">
    <source>
        <dbReference type="Pfam" id="PF14840"/>
    </source>
</evidence>
<dbReference type="Pfam" id="PF14840">
    <property type="entry name" value="DNA_pol3_delt_C"/>
    <property type="match status" value="1"/>
</dbReference>
<dbReference type="CDD" id="cd18138">
    <property type="entry name" value="HLD_clamp_pol_III_delta"/>
    <property type="match status" value="1"/>
</dbReference>
<evidence type="ECO:0000256" key="1">
    <source>
        <dbReference type="ARBA" id="ARBA00012417"/>
    </source>
</evidence>
<keyword evidence="3" id="KW-0808">Transferase</keyword>
<evidence type="ECO:0000256" key="2">
    <source>
        <dbReference type="ARBA" id="ARBA00017703"/>
    </source>
</evidence>
<reference evidence="11 12" key="1">
    <citation type="journal article" date="2016" name="Nat. Commun.">
        <title>Thousands of microbial genomes shed light on interconnected biogeochemical processes in an aquifer system.</title>
        <authorList>
            <person name="Anantharaman K."/>
            <person name="Brown C.T."/>
            <person name="Hug L.A."/>
            <person name="Sharon I."/>
            <person name="Castelle C.J."/>
            <person name="Probst A.J."/>
            <person name="Thomas B.C."/>
            <person name="Singh A."/>
            <person name="Wilkins M.J."/>
            <person name="Karaoz U."/>
            <person name="Brodie E.L."/>
            <person name="Williams K.H."/>
            <person name="Hubbard S.S."/>
            <person name="Banfield J.F."/>
        </authorList>
    </citation>
    <scope>NUCLEOTIDE SEQUENCE [LARGE SCALE GENOMIC DNA]</scope>
</reference>
<dbReference type="InterPro" id="IPR010372">
    <property type="entry name" value="DNA_pol3_delta_N"/>
</dbReference>
<dbReference type="Pfam" id="PF06144">
    <property type="entry name" value="DNA_pol3_delta"/>
    <property type="match status" value="1"/>
</dbReference>
<evidence type="ECO:0000256" key="7">
    <source>
        <dbReference type="ARBA" id="ARBA00034754"/>
    </source>
</evidence>
<keyword evidence="6" id="KW-0239">DNA-directed DNA polymerase</keyword>
<dbReference type="GO" id="GO:0009360">
    <property type="term" value="C:DNA polymerase III complex"/>
    <property type="evidence" value="ECO:0007669"/>
    <property type="project" value="InterPro"/>
</dbReference>
<dbReference type="SUPFAM" id="SSF52540">
    <property type="entry name" value="P-loop containing nucleoside triphosphate hydrolases"/>
    <property type="match status" value="1"/>
</dbReference>
<dbReference type="InterPro" id="IPR008921">
    <property type="entry name" value="DNA_pol3_clamp-load_cplx_C"/>
</dbReference>
<dbReference type="Proteomes" id="UP000177925">
    <property type="component" value="Unassembled WGS sequence"/>
</dbReference>
<comment type="catalytic activity">
    <reaction evidence="8">
        <text>DNA(n) + a 2'-deoxyribonucleoside 5'-triphosphate = DNA(n+1) + diphosphate</text>
        <dbReference type="Rhea" id="RHEA:22508"/>
        <dbReference type="Rhea" id="RHEA-COMP:17339"/>
        <dbReference type="Rhea" id="RHEA-COMP:17340"/>
        <dbReference type="ChEBI" id="CHEBI:33019"/>
        <dbReference type="ChEBI" id="CHEBI:61560"/>
        <dbReference type="ChEBI" id="CHEBI:173112"/>
        <dbReference type="EC" id="2.7.7.7"/>
    </reaction>
</comment>
<name>A0A1F6TDI3_9PROT</name>
<evidence type="ECO:0000256" key="3">
    <source>
        <dbReference type="ARBA" id="ARBA00022679"/>
    </source>
</evidence>
<keyword evidence="5" id="KW-0235">DNA replication</keyword>
<dbReference type="STRING" id="1817758.A2150_03840"/>
<dbReference type="SUPFAM" id="SSF48019">
    <property type="entry name" value="post-AAA+ oligomerization domain-like"/>
    <property type="match status" value="1"/>
</dbReference>
<dbReference type="PANTHER" id="PTHR34388:SF1">
    <property type="entry name" value="DNA POLYMERASE III SUBUNIT DELTA"/>
    <property type="match status" value="1"/>
</dbReference>
<evidence type="ECO:0000256" key="8">
    <source>
        <dbReference type="ARBA" id="ARBA00049244"/>
    </source>
</evidence>
<evidence type="ECO:0000256" key="4">
    <source>
        <dbReference type="ARBA" id="ARBA00022695"/>
    </source>
</evidence>
<dbReference type="InterPro" id="IPR005790">
    <property type="entry name" value="DNA_polIII_delta"/>
</dbReference>
<comment type="caution">
    <text evidence="11">The sequence shown here is derived from an EMBL/GenBank/DDBJ whole genome shotgun (WGS) entry which is preliminary data.</text>
</comment>
<comment type="similarity">
    <text evidence="7">Belongs to the DNA polymerase HolA subunit family.</text>
</comment>
<keyword evidence="4" id="KW-0548">Nucleotidyltransferase</keyword>
<evidence type="ECO:0000259" key="9">
    <source>
        <dbReference type="Pfam" id="PF06144"/>
    </source>
</evidence>
<dbReference type="NCBIfam" id="TIGR01128">
    <property type="entry name" value="holA"/>
    <property type="match status" value="1"/>
</dbReference>
<feature type="domain" description="DNA polymerase III delta N-terminal" evidence="9">
    <location>
        <begin position="20"/>
        <end position="136"/>
    </location>
</feature>
<dbReference type="Gene3D" id="3.40.50.300">
    <property type="entry name" value="P-loop containing nucleotide triphosphate hydrolases"/>
    <property type="match status" value="1"/>
</dbReference>
<evidence type="ECO:0000256" key="5">
    <source>
        <dbReference type="ARBA" id="ARBA00022705"/>
    </source>
</evidence>
<gene>
    <name evidence="11" type="ORF">A2150_03840</name>
</gene>
<dbReference type="PANTHER" id="PTHR34388">
    <property type="entry name" value="DNA POLYMERASE III SUBUNIT DELTA"/>
    <property type="match status" value="1"/>
</dbReference>
<evidence type="ECO:0000313" key="11">
    <source>
        <dbReference type="EMBL" id="OGI43152.1"/>
    </source>
</evidence>
<organism evidence="11 12">
    <name type="scientific">Candidatus Muproteobacteria bacterium RBG_16_64_11</name>
    <dbReference type="NCBI Taxonomy" id="1817758"/>
    <lineage>
        <taxon>Bacteria</taxon>
        <taxon>Pseudomonadati</taxon>
        <taxon>Pseudomonadota</taxon>
        <taxon>Candidatus Muproteobacteria</taxon>
    </lineage>
</organism>
<dbReference type="EMBL" id="MFSS01000067">
    <property type="protein sequence ID" value="OGI43152.1"/>
    <property type="molecule type" value="Genomic_DNA"/>
</dbReference>
<dbReference type="GO" id="GO:0003677">
    <property type="term" value="F:DNA binding"/>
    <property type="evidence" value="ECO:0007669"/>
    <property type="project" value="InterPro"/>
</dbReference>
<evidence type="ECO:0000313" key="12">
    <source>
        <dbReference type="Proteomes" id="UP000177925"/>
    </source>
</evidence>
<dbReference type="InterPro" id="IPR032780">
    <property type="entry name" value="DNA_pol3_delt_C"/>
</dbReference>
<dbReference type="Gene3D" id="1.20.272.10">
    <property type="match status" value="1"/>
</dbReference>
<dbReference type="GO" id="GO:0003887">
    <property type="term" value="F:DNA-directed DNA polymerase activity"/>
    <property type="evidence" value="ECO:0007669"/>
    <property type="project" value="UniProtKB-KW"/>
</dbReference>
<dbReference type="Gene3D" id="1.10.8.60">
    <property type="match status" value="1"/>
</dbReference>
<dbReference type="EC" id="2.7.7.7" evidence="1"/>
<feature type="domain" description="DNA polymerase III subunit delta C-terminal" evidence="10">
    <location>
        <begin position="217"/>
        <end position="332"/>
    </location>
</feature>
<accession>A0A1F6TDI3</accession>
<proteinExistence type="inferred from homology"/>
<dbReference type="GO" id="GO:0006261">
    <property type="term" value="P:DNA-templated DNA replication"/>
    <property type="evidence" value="ECO:0007669"/>
    <property type="project" value="TreeGrafter"/>
</dbReference>
<evidence type="ECO:0000256" key="6">
    <source>
        <dbReference type="ARBA" id="ARBA00022932"/>
    </source>
</evidence>